<dbReference type="SMART" id="SM00342">
    <property type="entry name" value="HTH_ARAC"/>
    <property type="match status" value="1"/>
</dbReference>
<keyword evidence="1" id="KW-0805">Transcription regulation</keyword>
<keyword evidence="6" id="KW-1185">Reference proteome</keyword>
<dbReference type="Pfam" id="PF02311">
    <property type="entry name" value="AraC_binding"/>
    <property type="match status" value="1"/>
</dbReference>
<dbReference type="AlphaFoldDB" id="A0A5C4SY67"/>
<evidence type="ECO:0000256" key="2">
    <source>
        <dbReference type="ARBA" id="ARBA00023125"/>
    </source>
</evidence>
<dbReference type="SUPFAM" id="SSF46689">
    <property type="entry name" value="Homeodomain-like"/>
    <property type="match status" value="2"/>
</dbReference>
<dbReference type="Gene3D" id="1.10.10.60">
    <property type="entry name" value="Homeodomain-like"/>
    <property type="match status" value="2"/>
</dbReference>
<dbReference type="OrthoDB" id="9816335at2"/>
<dbReference type="InterPro" id="IPR003313">
    <property type="entry name" value="AraC-bd"/>
</dbReference>
<keyword evidence="3" id="KW-0804">Transcription</keyword>
<dbReference type="SUPFAM" id="SSF51215">
    <property type="entry name" value="Regulatory protein AraC"/>
    <property type="match status" value="1"/>
</dbReference>
<dbReference type="PANTHER" id="PTHR43280:SF28">
    <property type="entry name" value="HTH-TYPE TRANSCRIPTIONAL ACTIVATOR RHAS"/>
    <property type="match status" value="1"/>
</dbReference>
<evidence type="ECO:0000256" key="1">
    <source>
        <dbReference type="ARBA" id="ARBA00023015"/>
    </source>
</evidence>
<dbReference type="PROSITE" id="PS01124">
    <property type="entry name" value="HTH_ARAC_FAMILY_2"/>
    <property type="match status" value="1"/>
</dbReference>
<comment type="caution">
    <text evidence="5">The sequence shown here is derived from an EMBL/GenBank/DDBJ whole genome shotgun (WGS) entry which is preliminary data.</text>
</comment>
<proteinExistence type="predicted"/>
<accession>A0A5C4SY67</accession>
<dbReference type="InterPro" id="IPR037923">
    <property type="entry name" value="HTH-like"/>
</dbReference>
<dbReference type="CDD" id="cd02208">
    <property type="entry name" value="cupin_RmlC-like"/>
    <property type="match status" value="1"/>
</dbReference>
<gene>
    <name evidence="5" type="ORF">FE784_34880</name>
</gene>
<dbReference type="GO" id="GO:0003700">
    <property type="term" value="F:DNA-binding transcription factor activity"/>
    <property type="evidence" value="ECO:0007669"/>
    <property type="project" value="InterPro"/>
</dbReference>
<reference evidence="5 6" key="1">
    <citation type="submission" date="2019-05" db="EMBL/GenBank/DDBJ databases">
        <title>We sequenced the genome of Paenibacillus hemerocallicola KCTC 33185 for further insight into its adaptation and study the phylogeny of Paenibacillus.</title>
        <authorList>
            <person name="Narsing Rao M.P."/>
        </authorList>
    </citation>
    <scope>NUCLEOTIDE SEQUENCE [LARGE SCALE GENOMIC DNA]</scope>
    <source>
        <strain evidence="5 6">KCTC 33185</strain>
    </source>
</reference>
<feature type="domain" description="HTH araC/xylS-type" evidence="4">
    <location>
        <begin position="191"/>
        <end position="290"/>
    </location>
</feature>
<dbReference type="GO" id="GO:0043565">
    <property type="term" value="F:sequence-specific DNA binding"/>
    <property type="evidence" value="ECO:0007669"/>
    <property type="project" value="InterPro"/>
</dbReference>
<dbReference type="PANTHER" id="PTHR43280">
    <property type="entry name" value="ARAC-FAMILY TRANSCRIPTIONAL REGULATOR"/>
    <property type="match status" value="1"/>
</dbReference>
<organism evidence="5 6">
    <name type="scientific">Paenibacillus hemerocallicola</name>
    <dbReference type="NCBI Taxonomy" id="1172614"/>
    <lineage>
        <taxon>Bacteria</taxon>
        <taxon>Bacillati</taxon>
        <taxon>Bacillota</taxon>
        <taxon>Bacilli</taxon>
        <taxon>Bacillales</taxon>
        <taxon>Paenibacillaceae</taxon>
        <taxon>Paenibacillus</taxon>
    </lineage>
</organism>
<dbReference type="Pfam" id="PF12833">
    <property type="entry name" value="HTH_18"/>
    <property type="match status" value="1"/>
</dbReference>
<dbReference type="Proteomes" id="UP000307943">
    <property type="component" value="Unassembled WGS sequence"/>
</dbReference>
<dbReference type="EMBL" id="VDCQ01000077">
    <property type="protein sequence ID" value="TNJ61056.1"/>
    <property type="molecule type" value="Genomic_DNA"/>
</dbReference>
<evidence type="ECO:0000256" key="3">
    <source>
        <dbReference type="ARBA" id="ARBA00023163"/>
    </source>
</evidence>
<dbReference type="PRINTS" id="PR00032">
    <property type="entry name" value="HTHARAC"/>
</dbReference>
<evidence type="ECO:0000313" key="5">
    <source>
        <dbReference type="EMBL" id="TNJ61056.1"/>
    </source>
</evidence>
<evidence type="ECO:0000313" key="6">
    <source>
        <dbReference type="Proteomes" id="UP000307943"/>
    </source>
</evidence>
<keyword evidence="2" id="KW-0238">DNA-binding</keyword>
<evidence type="ECO:0000259" key="4">
    <source>
        <dbReference type="PROSITE" id="PS01124"/>
    </source>
</evidence>
<dbReference type="InterPro" id="IPR014710">
    <property type="entry name" value="RmlC-like_jellyroll"/>
</dbReference>
<dbReference type="Gene3D" id="2.60.120.10">
    <property type="entry name" value="Jelly Rolls"/>
    <property type="match status" value="1"/>
</dbReference>
<sequence length="302" mass="36032">MPGSGKGEPDHMNPRHPYRILTDYYYNWRGLNNGLSFFHTHPQYEIYYFHSGNCDYMLGERIIRLQPGDLIIMNGMTPHGPKVYEPSEYVRTMFSFDPYLVQIFDENMRSCDPLKPFNVLRNYHFRLSPDAKAECEDILKRINRFYCQNDIVQYNRFLMAFYDLLMFILVQGRSVIEERQRTGSEREQYVGRLINFIDLHFMEDLKLDDLVKEVHISKFHLMKLFREATGKTITDYLYERRINQAKILFLYEKEPSVTHVCYEVGFKHLAHFSRLFKKQVGHTPETYKKLAHSAGGQLQHRK</sequence>
<dbReference type="InterPro" id="IPR020449">
    <property type="entry name" value="Tscrpt_reg_AraC-type_HTH"/>
</dbReference>
<dbReference type="InterPro" id="IPR009057">
    <property type="entry name" value="Homeodomain-like_sf"/>
</dbReference>
<protein>
    <submittedName>
        <fullName evidence="5">Helix-turn-helix domain-containing protein</fullName>
    </submittedName>
</protein>
<name>A0A5C4SY67_9BACL</name>
<dbReference type="InterPro" id="IPR018060">
    <property type="entry name" value="HTH_AraC"/>
</dbReference>